<dbReference type="SUPFAM" id="SSF53920">
    <property type="entry name" value="Fe-only hydrogenase"/>
    <property type="match status" value="1"/>
</dbReference>
<evidence type="ECO:0000256" key="1">
    <source>
        <dbReference type="ARBA" id="ARBA00022723"/>
    </source>
</evidence>
<comment type="caution">
    <text evidence="5">The sequence shown here is derived from an EMBL/GenBank/DDBJ whole genome shotgun (WGS) entry which is preliminary data.</text>
</comment>
<organism evidence="5 6">
    <name type="scientific">Sutterella wadsworthensis HGA0223</name>
    <dbReference type="NCBI Taxonomy" id="1203554"/>
    <lineage>
        <taxon>Bacteria</taxon>
        <taxon>Pseudomonadati</taxon>
        <taxon>Pseudomonadota</taxon>
        <taxon>Betaproteobacteria</taxon>
        <taxon>Burkholderiales</taxon>
        <taxon>Sutterellaceae</taxon>
        <taxon>Sutterella</taxon>
    </lineage>
</organism>
<proteinExistence type="predicted"/>
<dbReference type="Pfam" id="PF02906">
    <property type="entry name" value="Fe_hyd_lg_C"/>
    <property type="match status" value="1"/>
</dbReference>
<keyword evidence="6" id="KW-1185">Reference proteome</keyword>
<dbReference type="InterPro" id="IPR017896">
    <property type="entry name" value="4Fe4S_Fe-S-bd"/>
</dbReference>
<sequence length="456" mass="50037">MFKDTMTIHTFGPGENAYGQNGGAYEGNLRKGELRGIIHINKDHCVGCDTCRKFCPTDAIKGGLGAKHESIDDACLYCGQCLVACPFNAIEQMSFVDEVERVLDAKDRIVVAQPSPAVRVSICEEFGGEPGELSTEQMVNALEALGCVTYDCNSSADQTIIEEGTEFVKKVQYWVLGERGPEVDEQGKHPFPHFTSCCPGWVKYAETYAADMLPHLSTAKSPLQMGGTLAKTWAAKHILKCDPRKVYFVSMTPCTAKIFEASRPEMNTAWRWLIEHKEIPANTPSFQDIDASLTARDLAELFRRKGINPLLMPKTRKRDSETHPLEVYSGAGTIFGCSGGVMEAALRTAYFALAGKELDNKDIEVVRGHNNAIIEATIPVPVKELGGKIFEVRVCVVNGCNQGIAEVLHRVRVDKNRYHFIEVMNCPGGCVNGGGQPVQPVGTSWLKPTTPLPLRV</sequence>
<dbReference type="Gene3D" id="3.30.70.20">
    <property type="match status" value="1"/>
</dbReference>
<dbReference type="Pfam" id="PF14697">
    <property type="entry name" value="Fer4_21"/>
    <property type="match status" value="1"/>
</dbReference>
<dbReference type="Proteomes" id="UP000014400">
    <property type="component" value="Unassembled WGS sequence"/>
</dbReference>
<accession>S3BTD3</accession>
<keyword evidence="3" id="KW-0411">Iron-sulfur</keyword>
<dbReference type="Gene3D" id="3.40.50.1780">
    <property type="match status" value="1"/>
</dbReference>
<dbReference type="HOGENOM" id="CLU_018240_2_0_4"/>
<dbReference type="Gene3D" id="3.40.950.10">
    <property type="entry name" value="Fe-only Hydrogenase (Larger Subunit), Chain L, domain 3"/>
    <property type="match status" value="1"/>
</dbReference>
<dbReference type="InterPro" id="IPR009016">
    <property type="entry name" value="Fe_hydrogenase"/>
</dbReference>
<dbReference type="GO" id="GO:0051536">
    <property type="term" value="F:iron-sulfur cluster binding"/>
    <property type="evidence" value="ECO:0007669"/>
    <property type="project" value="UniProtKB-KW"/>
</dbReference>
<dbReference type="SUPFAM" id="SSF54862">
    <property type="entry name" value="4Fe-4S ferredoxins"/>
    <property type="match status" value="1"/>
</dbReference>
<protein>
    <submittedName>
        <fullName evidence="5">[FeFe] hydrogenase, group A</fullName>
    </submittedName>
</protein>
<keyword evidence="1" id="KW-0479">Metal-binding</keyword>
<dbReference type="AlphaFoldDB" id="S3BTD3"/>
<dbReference type="eggNOG" id="COG1143">
    <property type="taxonomic scope" value="Bacteria"/>
</dbReference>
<dbReference type="PROSITE" id="PS00198">
    <property type="entry name" value="4FE4S_FER_1"/>
    <property type="match status" value="1"/>
</dbReference>
<gene>
    <name evidence="5" type="ORF">HMPREF1476_02273</name>
</gene>
<feature type="domain" description="4Fe-4S ferredoxin-type" evidence="4">
    <location>
        <begin position="36"/>
        <end position="65"/>
    </location>
</feature>
<dbReference type="PANTHER" id="PTHR11615">
    <property type="entry name" value="NITRATE, FORMATE, IRON DEHYDROGENASE"/>
    <property type="match status" value="1"/>
</dbReference>
<dbReference type="RefSeq" id="WP_016475267.1">
    <property type="nucleotide sequence ID" value="NZ_KE150482.1"/>
</dbReference>
<evidence type="ECO:0000256" key="3">
    <source>
        <dbReference type="ARBA" id="ARBA00023014"/>
    </source>
</evidence>
<evidence type="ECO:0000313" key="6">
    <source>
        <dbReference type="Proteomes" id="UP000014400"/>
    </source>
</evidence>
<evidence type="ECO:0000259" key="4">
    <source>
        <dbReference type="PROSITE" id="PS51379"/>
    </source>
</evidence>
<dbReference type="InterPro" id="IPR017900">
    <property type="entry name" value="4Fe4S_Fe_S_CS"/>
</dbReference>
<dbReference type="EMBL" id="ATCF01000038">
    <property type="protein sequence ID" value="EPD97437.1"/>
    <property type="molecule type" value="Genomic_DNA"/>
</dbReference>
<evidence type="ECO:0000256" key="2">
    <source>
        <dbReference type="ARBA" id="ARBA00023004"/>
    </source>
</evidence>
<name>S3BTD3_9BURK</name>
<evidence type="ECO:0000313" key="5">
    <source>
        <dbReference type="EMBL" id="EPD97437.1"/>
    </source>
</evidence>
<dbReference type="PATRIC" id="fig|1203554.3.peg.2355"/>
<dbReference type="GO" id="GO:0046872">
    <property type="term" value="F:metal ion binding"/>
    <property type="evidence" value="ECO:0007669"/>
    <property type="project" value="UniProtKB-KW"/>
</dbReference>
<dbReference type="PROSITE" id="PS51379">
    <property type="entry name" value="4FE4S_FER_2"/>
    <property type="match status" value="2"/>
</dbReference>
<dbReference type="eggNOG" id="COG4624">
    <property type="taxonomic scope" value="Bacteria"/>
</dbReference>
<reference evidence="5 6" key="1">
    <citation type="submission" date="2013-04" db="EMBL/GenBank/DDBJ databases">
        <title>The Genome Sequence of Sutterella wadsworthensis HGA0223.</title>
        <authorList>
            <consortium name="The Broad Institute Genomics Platform"/>
            <person name="Earl A."/>
            <person name="Ward D."/>
            <person name="Feldgarden M."/>
            <person name="Gevers D."/>
            <person name="Schmidt T.M."/>
            <person name="Dover J."/>
            <person name="Dai D."/>
            <person name="Walker B."/>
            <person name="Young S."/>
            <person name="Zeng Q."/>
            <person name="Gargeya S."/>
            <person name="Fitzgerald M."/>
            <person name="Haas B."/>
            <person name="Abouelleil A."/>
            <person name="Allen A.W."/>
            <person name="Alvarado L."/>
            <person name="Arachchi H.M."/>
            <person name="Berlin A.M."/>
            <person name="Chapman S.B."/>
            <person name="Gainer-Dewar J."/>
            <person name="Goldberg J."/>
            <person name="Griggs A."/>
            <person name="Gujja S."/>
            <person name="Hansen M."/>
            <person name="Howarth C."/>
            <person name="Imamovic A."/>
            <person name="Ireland A."/>
            <person name="Larimer J."/>
            <person name="McCowan C."/>
            <person name="Murphy C."/>
            <person name="Pearson M."/>
            <person name="Poon T.W."/>
            <person name="Priest M."/>
            <person name="Roberts A."/>
            <person name="Saif S."/>
            <person name="Shea T."/>
            <person name="Sisk P."/>
            <person name="Sykes S."/>
            <person name="Wortman J."/>
            <person name="Nusbaum C."/>
            <person name="Birren B."/>
        </authorList>
    </citation>
    <scope>NUCLEOTIDE SEQUENCE [LARGE SCALE GENOMIC DNA]</scope>
    <source>
        <strain evidence="5 6">HGA0223</strain>
    </source>
</reference>
<feature type="domain" description="4Fe-4S ferredoxin-type" evidence="4">
    <location>
        <begin position="67"/>
        <end position="95"/>
    </location>
</feature>
<dbReference type="InterPro" id="IPR004108">
    <property type="entry name" value="Fe_hydrogenase_lsu_C"/>
</dbReference>
<dbReference type="InterPro" id="IPR050340">
    <property type="entry name" value="Cytosolic_Fe-S_CAF"/>
</dbReference>
<dbReference type="STRING" id="1203554.HMPREF1476_02273"/>
<keyword evidence="2" id="KW-0408">Iron</keyword>